<comment type="catalytic activity">
    <reaction evidence="7 10 11">
        <text>4-methyl-5-(2-phosphooxyethyl)-thiazole + 4-amino-2-methyl-5-(diphosphooxymethyl)pyrimidine + H(+) = thiamine phosphate + diphosphate</text>
        <dbReference type="Rhea" id="RHEA:22328"/>
        <dbReference type="ChEBI" id="CHEBI:15378"/>
        <dbReference type="ChEBI" id="CHEBI:33019"/>
        <dbReference type="ChEBI" id="CHEBI:37575"/>
        <dbReference type="ChEBI" id="CHEBI:57841"/>
        <dbReference type="ChEBI" id="CHEBI:58296"/>
        <dbReference type="EC" id="2.5.1.3"/>
    </reaction>
</comment>
<name>A0A8J2BHC3_9BACT</name>
<keyword evidence="3 10" id="KW-0808">Transferase</keyword>
<proteinExistence type="inferred from homology"/>
<feature type="binding site" evidence="10">
    <location>
        <position position="81"/>
    </location>
    <ligand>
        <name>Mg(2+)</name>
        <dbReference type="ChEBI" id="CHEBI:18420"/>
    </ligand>
</feature>
<comment type="function">
    <text evidence="1 10">Condenses 4-methyl-5-(beta-hydroxyethyl)thiazole monophosphate (THZ-P) and 2-methyl-4-amino-5-hydroxymethyl pyrimidine pyrophosphate (HMP-PP) to form thiamine monophosphate (TMP).</text>
</comment>
<feature type="binding site" evidence="10">
    <location>
        <position position="119"/>
    </location>
    <ligand>
        <name>4-amino-2-methyl-5-(diphosphooxymethyl)pyrimidine</name>
        <dbReference type="ChEBI" id="CHEBI:57841"/>
    </ligand>
</feature>
<evidence type="ECO:0000256" key="2">
    <source>
        <dbReference type="ARBA" id="ARBA00005165"/>
    </source>
</evidence>
<organism evidence="14 15">
    <name type="scientific">Candidatus Methylacidithermus pantelleriae</name>
    <dbReference type="NCBI Taxonomy" id="2744239"/>
    <lineage>
        <taxon>Bacteria</taxon>
        <taxon>Pseudomonadati</taxon>
        <taxon>Verrucomicrobiota</taxon>
        <taxon>Methylacidiphilae</taxon>
        <taxon>Methylacidiphilales</taxon>
        <taxon>Methylacidiphilaceae</taxon>
        <taxon>Candidatus Methylacidithermus</taxon>
    </lineage>
</organism>
<dbReference type="CDD" id="cd00564">
    <property type="entry name" value="TMP_TenI"/>
    <property type="match status" value="1"/>
</dbReference>
<evidence type="ECO:0000259" key="13">
    <source>
        <dbReference type="Pfam" id="PF02581"/>
    </source>
</evidence>
<sequence length="222" mass="23822">MPTESAIERKWRLSQARLYVILDLAYLAPEEVLAVAQKALAGGADLLQLRAKGRSLVELFPIARELARICRDRGALCIMNDWPELAEQSGADGVHLGQEDLSIGEARKLLGPQAIIGQSTHSLEQAMGAEQQGADYIGIGPIFWTPTKPAARPVGLGVIREVAQRVRIPQFCIGGINCETLPQVLAAGGRRVAVVSAVCKSHDAEDACRQLKSLLAAVGLWA</sequence>
<dbReference type="HAMAP" id="MF_00097">
    <property type="entry name" value="TMP_synthase"/>
    <property type="match status" value="1"/>
</dbReference>
<dbReference type="Proteomes" id="UP000663859">
    <property type="component" value="Unassembled WGS sequence"/>
</dbReference>
<feature type="domain" description="Thiamine phosphate synthase/TenI" evidence="13">
    <location>
        <begin position="18"/>
        <end position="198"/>
    </location>
</feature>
<feature type="binding site" evidence="10">
    <location>
        <begin position="145"/>
        <end position="147"/>
    </location>
    <ligand>
        <name>2-[(2R,5Z)-2-carboxy-4-methylthiazol-5(2H)-ylidene]ethyl phosphate</name>
        <dbReference type="ChEBI" id="CHEBI:62899"/>
    </ligand>
</feature>
<comment type="cofactor">
    <cofactor evidence="10">
        <name>Mg(2+)</name>
        <dbReference type="ChEBI" id="CHEBI:18420"/>
    </cofactor>
    <text evidence="10">Binds 1 Mg(2+) ion per subunit.</text>
</comment>
<keyword evidence="6 10" id="KW-0784">Thiamine biosynthesis</keyword>
<dbReference type="SUPFAM" id="SSF51391">
    <property type="entry name" value="Thiamin phosphate synthase"/>
    <property type="match status" value="1"/>
</dbReference>
<dbReference type="InterPro" id="IPR034291">
    <property type="entry name" value="TMP_synthase"/>
</dbReference>
<dbReference type="GO" id="GO:0004789">
    <property type="term" value="F:thiamine-phosphate diphosphorylase activity"/>
    <property type="evidence" value="ECO:0007669"/>
    <property type="project" value="UniProtKB-UniRule"/>
</dbReference>
<evidence type="ECO:0000313" key="15">
    <source>
        <dbReference type="Proteomes" id="UP000663859"/>
    </source>
</evidence>
<comment type="similarity">
    <text evidence="10 11">Belongs to the thiamine-phosphate synthase family.</text>
</comment>
<dbReference type="NCBIfam" id="TIGR00693">
    <property type="entry name" value="thiE"/>
    <property type="match status" value="1"/>
</dbReference>
<feature type="binding site" evidence="10">
    <location>
        <position position="80"/>
    </location>
    <ligand>
        <name>4-amino-2-methyl-5-(diphosphooxymethyl)pyrimidine</name>
        <dbReference type="ChEBI" id="CHEBI:57841"/>
    </ligand>
</feature>
<dbReference type="EMBL" id="CAJNOB010000001">
    <property type="protein sequence ID" value="CAF0689517.1"/>
    <property type="molecule type" value="Genomic_DNA"/>
</dbReference>
<dbReference type="InterPro" id="IPR013785">
    <property type="entry name" value="Aldolase_TIM"/>
</dbReference>
<dbReference type="GO" id="GO:0009228">
    <property type="term" value="P:thiamine biosynthetic process"/>
    <property type="evidence" value="ECO:0007669"/>
    <property type="project" value="UniProtKB-KW"/>
</dbReference>
<comment type="catalytic activity">
    <reaction evidence="9 10 11">
        <text>2-[(2R,5Z)-2-carboxy-4-methylthiazol-5(2H)-ylidene]ethyl phosphate + 4-amino-2-methyl-5-(diphosphooxymethyl)pyrimidine + 2 H(+) = thiamine phosphate + CO2 + diphosphate</text>
        <dbReference type="Rhea" id="RHEA:47844"/>
        <dbReference type="ChEBI" id="CHEBI:15378"/>
        <dbReference type="ChEBI" id="CHEBI:16526"/>
        <dbReference type="ChEBI" id="CHEBI:33019"/>
        <dbReference type="ChEBI" id="CHEBI:37575"/>
        <dbReference type="ChEBI" id="CHEBI:57841"/>
        <dbReference type="ChEBI" id="CHEBI:62899"/>
        <dbReference type="EC" id="2.5.1.3"/>
    </reaction>
</comment>
<evidence type="ECO:0000256" key="3">
    <source>
        <dbReference type="ARBA" id="ARBA00022679"/>
    </source>
</evidence>
<reference evidence="14" key="1">
    <citation type="submission" date="2021-02" db="EMBL/GenBank/DDBJ databases">
        <authorList>
            <person name="Cremers G."/>
            <person name="Picone N."/>
        </authorList>
    </citation>
    <scope>NUCLEOTIDE SEQUENCE</scope>
    <source>
        <strain evidence="14">PQ17</strain>
    </source>
</reference>
<evidence type="ECO:0000256" key="7">
    <source>
        <dbReference type="ARBA" id="ARBA00047334"/>
    </source>
</evidence>
<feature type="binding site" evidence="10">
    <location>
        <begin position="48"/>
        <end position="52"/>
    </location>
    <ligand>
        <name>4-amino-2-methyl-5-(diphosphooxymethyl)pyrimidine</name>
        <dbReference type="ChEBI" id="CHEBI:57841"/>
    </ligand>
</feature>
<comment type="pathway">
    <text evidence="2 10 12">Cofactor biosynthesis; thiamine diphosphate biosynthesis; thiamine phosphate from 4-amino-2-methyl-5-diphosphomethylpyrimidine and 4-methyl-5-(2-phosphoethyl)-thiazole: step 1/1.</text>
</comment>
<feature type="binding site" evidence="10">
    <location>
        <position position="100"/>
    </location>
    <ligand>
        <name>Mg(2+)</name>
        <dbReference type="ChEBI" id="CHEBI:18420"/>
    </ligand>
</feature>
<feature type="binding site" evidence="10">
    <location>
        <position position="148"/>
    </location>
    <ligand>
        <name>4-amino-2-methyl-5-(diphosphooxymethyl)pyrimidine</name>
        <dbReference type="ChEBI" id="CHEBI:57841"/>
    </ligand>
</feature>
<dbReference type="Gene3D" id="3.20.20.70">
    <property type="entry name" value="Aldolase class I"/>
    <property type="match status" value="1"/>
</dbReference>
<dbReference type="InterPro" id="IPR036206">
    <property type="entry name" value="ThiamineP_synth_sf"/>
</dbReference>
<evidence type="ECO:0000256" key="9">
    <source>
        <dbReference type="ARBA" id="ARBA00047883"/>
    </source>
</evidence>
<evidence type="ECO:0000256" key="4">
    <source>
        <dbReference type="ARBA" id="ARBA00022723"/>
    </source>
</evidence>
<keyword evidence="5 10" id="KW-0460">Magnesium</keyword>
<keyword evidence="4 10" id="KW-0479">Metal-binding</keyword>
<comment type="caution">
    <text evidence="14">The sequence shown here is derived from an EMBL/GenBank/DDBJ whole genome shotgun (WGS) entry which is preliminary data.</text>
</comment>
<evidence type="ECO:0000256" key="1">
    <source>
        <dbReference type="ARBA" id="ARBA00003814"/>
    </source>
</evidence>
<dbReference type="FunFam" id="3.20.20.70:FF:000096">
    <property type="entry name" value="Thiamine-phosphate synthase"/>
    <property type="match status" value="1"/>
</dbReference>
<protein>
    <recommendedName>
        <fullName evidence="10">Thiamine-phosphate synthase</fullName>
        <shortName evidence="10">TP synthase</shortName>
        <shortName evidence="10">TPS</shortName>
        <ecNumber evidence="10">2.5.1.3</ecNumber>
    </recommendedName>
    <alternativeName>
        <fullName evidence="10">Thiamine-phosphate pyrophosphorylase</fullName>
        <shortName evidence="10">TMP pyrophosphorylase</shortName>
        <shortName evidence="10">TMP-PPase</shortName>
    </alternativeName>
</protein>
<dbReference type="Pfam" id="PF02581">
    <property type="entry name" value="TMP-TENI"/>
    <property type="match status" value="1"/>
</dbReference>
<dbReference type="PANTHER" id="PTHR20857">
    <property type="entry name" value="THIAMINE-PHOSPHATE PYROPHOSPHORYLASE"/>
    <property type="match status" value="1"/>
</dbReference>
<evidence type="ECO:0000313" key="14">
    <source>
        <dbReference type="EMBL" id="CAF0689517.1"/>
    </source>
</evidence>
<dbReference type="GO" id="GO:0009229">
    <property type="term" value="P:thiamine diphosphate biosynthetic process"/>
    <property type="evidence" value="ECO:0007669"/>
    <property type="project" value="UniProtKB-UniRule"/>
</dbReference>
<dbReference type="RefSeq" id="WP_174581705.1">
    <property type="nucleotide sequence ID" value="NZ_CAJNOB010000001.1"/>
</dbReference>
<evidence type="ECO:0000256" key="6">
    <source>
        <dbReference type="ARBA" id="ARBA00022977"/>
    </source>
</evidence>
<dbReference type="GO" id="GO:0000287">
    <property type="term" value="F:magnesium ion binding"/>
    <property type="evidence" value="ECO:0007669"/>
    <property type="project" value="UniProtKB-UniRule"/>
</dbReference>
<dbReference type="InterPro" id="IPR022998">
    <property type="entry name" value="ThiamineP_synth_TenI"/>
</dbReference>
<dbReference type="UniPathway" id="UPA00060">
    <property type="reaction ID" value="UER00141"/>
</dbReference>
<accession>A0A8J2BHC3</accession>
<gene>
    <name evidence="10 14" type="primary">thiE</name>
    <name evidence="14" type="ORF">MPNT_10248</name>
</gene>
<evidence type="ECO:0000256" key="10">
    <source>
        <dbReference type="HAMAP-Rule" id="MF_00097"/>
    </source>
</evidence>
<evidence type="ECO:0000256" key="12">
    <source>
        <dbReference type="RuleBase" id="RU004253"/>
    </source>
</evidence>
<dbReference type="GO" id="GO:0005737">
    <property type="term" value="C:cytoplasm"/>
    <property type="evidence" value="ECO:0007669"/>
    <property type="project" value="TreeGrafter"/>
</dbReference>
<dbReference type="EC" id="2.5.1.3" evidence="10"/>
<dbReference type="AlphaFoldDB" id="A0A8J2BHC3"/>
<feature type="binding site" evidence="10">
    <location>
        <position position="175"/>
    </location>
    <ligand>
        <name>2-[(2R,5Z)-2-carboxy-4-methylthiazol-5(2H)-ylidene]ethyl phosphate</name>
        <dbReference type="ChEBI" id="CHEBI:62899"/>
    </ligand>
</feature>
<dbReference type="PANTHER" id="PTHR20857:SF15">
    <property type="entry name" value="THIAMINE-PHOSPHATE SYNTHASE"/>
    <property type="match status" value="1"/>
</dbReference>
<comment type="catalytic activity">
    <reaction evidence="8 10 11">
        <text>2-(2-carboxy-4-methylthiazol-5-yl)ethyl phosphate + 4-amino-2-methyl-5-(diphosphooxymethyl)pyrimidine + 2 H(+) = thiamine phosphate + CO2 + diphosphate</text>
        <dbReference type="Rhea" id="RHEA:47848"/>
        <dbReference type="ChEBI" id="CHEBI:15378"/>
        <dbReference type="ChEBI" id="CHEBI:16526"/>
        <dbReference type="ChEBI" id="CHEBI:33019"/>
        <dbReference type="ChEBI" id="CHEBI:37575"/>
        <dbReference type="ChEBI" id="CHEBI:57841"/>
        <dbReference type="ChEBI" id="CHEBI:62890"/>
        <dbReference type="EC" id="2.5.1.3"/>
    </reaction>
</comment>
<evidence type="ECO:0000256" key="11">
    <source>
        <dbReference type="RuleBase" id="RU003826"/>
    </source>
</evidence>
<evidence type="ECO:0000256" key="5">
    <source>
        <dbReference type="ARBA" id="ARBA00022842"/>
    </source>
</evidence>
<evidence type="ECO:0000256" key="8">
    <source>
        <dbReference type="ARBA" id="ARBA00047851"/>
    </source>
</evidence>
<keyword evidence="15" id="KW-1185">Reference proteome</keyword>
<feature type="binding site" evidence="10">
    <location>
        <begin position="195"/>
        <end position="196"/>
    </location>
    <ligand>
        <name>2-[(2R,5Z)-2-carboxy-4-methylthiazol-5(2H)-ylidene]ethyl phosphate</name>
        <dbReference type="ChEBI" id="CHEBI:62899"/>
    </ligand>
</feature>